<dbReference type="InterPro" id="IPR006869">
    <property type="entry name" value="DUF547"/>
</dbReference>
<evidence type="ECO:0000313" key="3">
    <source>
        <dbReference type="Proteomes" id="UP000265520"/>
    </source>
</evidence>
<dbReference type="PANTHER" id="PTHR23054">
    <property type="entry name" value="TERNARY COMPLEX FACTOR MIP1, LEUCINE-ZIPPER-RELATED"/>
    <property type="match status" value="1"/>
</dbReference>
<dbReference type="Proteomes" id="UP000265520">
    <property type="component" value="Unassembled WGS sequence"/>
</dbReference>
<protein>
    <recommendedName>
        <fullName evidence="1">DUF547 domain-containing protein</fullName>
    </recommendedName>
</protein>
<accession>A0A392NT33</accession>
<evidence type="ECO:0000259" key="1">
    <source>
        <dbReference type="Pfam" id="PF04784"/>
    </source>
</evidence>
<gene>
    <name evidence="2" type="ORF">A2U01_0023341</name>
</gene>
<name>A0A392NT33_9FABA</name>
<organism evidence="2 3">
    <name type="scientific">Trifolium medium</name>
    <dbReference type="NCBI Taxonomy" id="97028"/>
    <lineage>
        <taxon>Eukaryota</taxon>
        <taxon>Viridiplantae</taxon>
        <taxon>Streptophyta</taxon>
        <taxon>Embryophyta</taxon>
        <taxon>Tracheophyta</taxon>
        <taxon>Spermatophyta</taxon>
        <taxon>Magnoliopsida</taxon>
        <taxon>eudicotyledons</taxon>
        <taxon>Gunneridae</taxon>
        <taxon>Pentapetalae</taxon>
        <taxon>rosids</taxon>
        <taxon>fabids</taxon>
        <taxon>Fabales</taxon>
        <taxon>Fabaceae</taxon>
        <taxon>Papilionoideae</taxon>
        <taxon>50 kb inversion clade</taxon>
        <taxon>NPAAA clade</taxon>
        <taxon>Hologalegina</taxon>
        <taxon>IRL clade</taxon>
        <taxon>Trifolieae</taxon>
        <taxon>Trifolium</taxon>
    </lineage>
</organism>
<keyword evidence="3" id="KW-1185">Reference proteome</keyword>
<dbReference type="Pfam" id="PF04784">
    <property type="entry name" value="DUF547"/>
    <property type="match status" value="1"/>
</dbReference>
<dbReference type="PANTHER" id="PTHR23054:SF26">
    <property type="entry name" value="ELECTRON TRANSPORTER"/>
    <property type="match status" value="1"/>
</dbReference>
<feature type="non-terminal residue" evidence="2">
    <location>
        <position position="130"/>
    </location>
</feature>
<comment type="caution">
    <text evidence="2">The sequence shown here is derived from an EMBL/GenBank/DDBJ whole genome shotgun (WGS) entry which is preliminary data.</text>
</comment>
<dbReference type="EMBL" id="LXQA010048716">
    <property type="protein sequence ID" value="MCI02309.1"/>
    <property type="molecule type" value="Genomic_DNA"/>
</dbReference>
<feature type="domain" description="DUF547" evidence="1">
    <location>
        <begin position="89"/>
        <end position="130"/>
    </location>
</feature>
<proteinExistence type="predicted"/>
<evidence type="ECO:0000313" key="2">
    <source>
        <dbReference type="EMBL" id="MCI02309.1"/>
    </source>
</evidence>
<dbReference type="AlphaFoldDB" id="A0A392NT33"/>
<reference evidence="2 3" key="1">
    <citation type="journal article" date="2018" name="Front. Plant Sci.">
        <title>Red Clover (Trifolium pratense) and Zigzag Clover (T. medium) - A Picture of Genomic Similarities and Differences.</title>
        <authorList>
            <person name="Dluhosova J."/>
            <person name="Istvanek J."/>
            <person name="Nedelnik J."/>
            <person name="Repkova J."/>
        </authorList>
    </citation>
    <scope>NUCLEOTIDE SEQUENCE [LARGE SCALE GENOMIC DNA]</scope>
    <source>
        <strain evidence="3">cv. 10/8</strain>
        <tissue evidence="2">Leaf</tissue>
    </source>
</reference>
<sequence length="130" mass="14886">MVKCMATIYCWLRSAKSENAEKSRSPILSRSSTNVIQPRHSIVEDQVCSCKSAVEISWIATRKRHSSHASYAMDNYRTLVEQLEKVNISQMECDGKIAFWINIHNALVMHAYLAYGIPQSSLRRLALFHK</sequence>